<protein>
    <submittedName>
        <fullName evidence="1">Uncharacterized protein</fullName>
    </submittedName>
</protein>
<keyword evidence="2" id="KW-1185">Reference proteome</keyword>
<evidence type="ECO:0000313" key="1">
    <source>
        <dbReference type="EMBL" id="PKA49581.1"/>
    </source>
</evidence>
<reference evidence="1 2" key="1">
    <citation type="journal article" date="2017" name="Nature">
        <title>The Apostasia genome and the evolution of orchids.</title>
        <authorList>
            <person name="Zhang G.Q."/>
            <person name="Liu K.W."/>
            <person name="Li Z."/>
            <person name="Lohaus R."/>
            <person name="Hsiao Y.Y."/>
            <person name="Niu S.C."/>
            <person name="Wang J.Y."/>
            <person name="Lin Y.C."/>
            <person name="Xu Q."/>
            <person name="Chen L.J."/>
            <person name="Yoshida K."/>
            <person name="Fujiwara S."/>
            <person name="Wang Z.W."/>
            <person name="Zhang Y.Q."/>
            <person name="Mitsuda N."/>
            <person name="Wang M."/>
            <person name="Liu G.H."/>
            <person name="Pecoraro L."/>
            <person name="Huang H.X."/>
            <person name="Xiao X.J."/>
            <person name="Lin M."/>
            <person name="Wu X.Y."/>
            <person name="Wu W.L."/>
            <person name="Chen Y.Y."/>
            <person name="Chang S.B."/>
            <person name="Sakamoto S."/>
            <person name="Ohme-Takagi M."/>
            <person name="Yagi M."/>
            <person name="Zeng S.J."/>
            <person name="Shen C.Y."/>
            <person name="Yeh C.M."/>
            <person name="Luo Y.B."/>
            <person name="Tsai W.C."/>
            <person name="Van de Peer Y."/>
            <person name="Liu Z.J."/>
        </authorList>
    </citation>
    <scope>NUCLEOTIDE SEQUENCE [LARGE SCALE GENOMIC DNA]</scope>
    <source>
        <strain evidence="2">cv. Shenzhen</strain>
        <tissue evidence="1">Stem</tissue>
    </source>
</reference>
<dbReference type="AlphaFoldDB" id="A0A2I0A1Z9"/>
<accession>A0A2I0A1Z9</accession>
<name>A0A2I0A1Z9_9ASPA</name>
<organism evidence="1 2">
    <name type="scientific">Apostasia shenzhenica</name>
    <dbReference type="NCBI Taxonomy" id="1088818"/>
    <lineage>
        <taxon>Eukaryota</taxon>
        <taxon>Viridiplantae</taxon>
        <taxon>Streptophyta</taxon>
        <taxon>Embryophyta</taxon>
        <taxon>Tracheophyta</taxon>
        <taxon>Spermatophyta</taxon>
        <taxon>Magnoliopsida</taxon>
        <taxon>Liliopsida</taxon>
        <taxon>Asparagales</taxon>
        <taxon>Orchidaceae</taxon>
        <taxon>Apostasioideae</taxon>
        <taxon>Apostasia</taxon>
    </lineage>
</organism>
<gene>
    <name evidence="1" type="ORF">AXF42_Ash004121</name>
</gene>
<dbReference type="Proteomes" id="UP000236161">
    <property type="component" value="Unassembled WGS sequence"/>
</dbReference>
<proteinExistence type="predicted"/>
<sequence>MLDVVRRQVEQLTKEAMAQERKAKEKGLLYLESEHRRRLAEKHLRSAMRGSRRAGHERVYSFGKPLVPVSFLQDVGGEDGADVHLHFEYESGHPSN</sequence>
<evidence type="ECO:0000313" key="2">
    <source>
        <dbReference type="Proteomes" id="UP000236161"/>
    </source>
</evidence>
<dbReference type="EMBL" id="KZ452037">
    <property type="protein sequence ID" value="PKA49581.1"/>
    <property type="molecule type" value="Genomic_DNA"/>
</dbReference>